<proteinExistence type="inferred from homology"/>
<dbReference type="InterPro" id="IPR051209">
    <property type="entry name" value="FAD-bind_Monooxygenase_sf"/>
</dbReference>
<evidence type="ECO:0000256" key="4">
    <source>
        <dbReference type="ARBA" id="ARBA00022827"/>
    </source>
</evidence>
<dbReference type="InterPro" id="IPR036188">
    <property type="entry name" value="FAD/NAD-bd_sf"/>
</dbReference>
<sequence>MPPAAIIATPEQDGQSLLAKRLDLNNERRAPTVSASARNDEKTNETLPRTIQPPLILENHPVDDRLPIKAIVVGAGITGITAGVLLPEKVPGLSLTIYERHSDIGGVWHSNQYPGVRCDVPSHVYQSPFSPSKSWTENYSRGAEIKAYWKAVAIKYSVWKYIQVNSEIVSAAWSESKAKWTVAVKQTEPLSGLSNTITDEAEFLITGTGRFSNPRLPDILGLDKFQGEVIHTGRWDPTFAPEGKNLALIGNGASGLQILPELQKVANRVDHYTRNPTWVAGTLGGEKLSRTVPIAEDLKDSWENDSAAYHAYRKELETQSWTRFGLVQKGSERNKAARAEFEKLMALRLGDKKEELLSLVVPDFPPTCRRLTPGPGYLEAIAKENVEYIRTPIETLTERGIKTADGKERHVDAVICATGVDVTDTPGFPIFNGNGTNLQTLWREGGDPGFPDTYLGMAAADFPNLLFLGGPNSASGFAGTVPHTIETQVTYIAKILRKVSSQRTRTISPSRAAVRDFRAYCESFFPTTVLGEGCSSWYNNQVKGGRIVAVWPGSGAHFNYIRRDVRWEDFEYTHHNSQGNRFGYFGNGWTSRDVAAKDGREIPDEVDFTDYLKLKASTGDGVDLRGYHEAWWEV</sequence>
<evidence type="ECO:0000256" key="5">
    <source>
        <dbReference type="ARBA" id="ARBA00023002"/>
    </source>
</evidence>
<dbReference type="AlphaFoldDB" id="A0A1L9TQ48"/>
<evidence type="ECO:0008006" key="9">
    <source>
        <dbReference type="Google" id="ProtNLM"/>
    </source>
</evidence>
<gene>
    <name evidence="7" type="ORF">ASPSYDRAFT_1173345</name>
</gene>
<evidence type="ECO:0000256" key="1">
    <source>
        <dbReference type="ARBA" id="ARBA00001974"/>
    </source>
</evidence>
<dbReference type="SUPFAM" id="SSF51905">
    <property type="entry name" value="FAD/NAD(P)-binding domain"/>
    <property type="match status" value="1"/>
</dbReference>
<reference evidence="8" key="1">
    <citation type="journal article" date="2017" name="Genome Biol.">
        <title>Comparative genomics reveals high biological diversity and specific adaptations in the industrially and medically important fungal genus Aspergillus.</title>
        <authorList>
            <person name="de Vries R.P."/>
            <person name="Riley R."/>
            <person name="Wiebenga A."/>
            <person name="Aguilar-Osorio G."/>
            <person name="Amillis S."/>
            <person name="Uchima C.A."/>
            <person name="Anderluh G."/>
            <person name="Asadollahi M."/>
            <person name="Askin M."/>
            <person name="Barry K."/>
            <person name="Battaglia E."/>
            <person name="Bayram O."/>
            <person name="Benocci T."/>
            <person name="Braus-Stromeyer S.A."/>
            <person name="Caldana C."/>
            <person name="Canovas D."/>
            <person name="Cerqueira G.C."/>
            <person name="Chen F."/>
            <person name="Chen W."/>
            <person name="Choi C."/>
            <person name="Clum A."/>
            <person name="Dos Santos R.A."/>
            <person name="Damasio A.R."/>
            <person name="Diallinas G."/>
            <person name="Emri T."/>
            <person name="Fekete E."/>
            <person name="Flipphi M."/>
            <person name="Freyberg S."/>
            <person name="Gallo A."/>
            <person name="Gournas C."/>
            <person name="Habgood R."/>
            <person name="Hainaut M."/>
            <person name="Harispe M.L."/>
            <person name="Henrissat B."/>
            <person name="Hilden K.S."/>
            <person name="Hope R."/>
            <person name="Hossain A."/>
            <person name="Karabika E."/>
            <person name="Karaffa L."/>
            <person name="Karanyi Z."/>
            <person name="Krasevec N."/>
            <person name="Kuo A."/>
            <person name="Kusch H."/>
            <person name="LaButti K."/>
            <person name="Lagendijk E.L."/>
            <person name="Lapidus A."/>
            <person name="Levasseur A."/>
            <person name="Lindquist E."/>
            <person name="Lipzen A."/>
            <person name="Logrieco A.F."/>
            <person name="MacCabe A."/>
            <person name="Maekelae M.R."/>
            <person name="Malavazi I."/>
            <person name="Melin P."/>
            <person name="Meyer V."/>
            <person name="Mielnichuk N."/>
            <person name="Miskei M."/>
            <person name="Molnar A.P."/>
            <person name="Mule G."/>
            <person name="Ngan C.Y."/>
            <person name="Orejas M."/>
            <person name="Orosz E."/>
            <person name="Ouedraogo J.P."/>
            <person name="Overkamp K.M."/>
            <person name="Park H.-S."/>
            <person name="Perrone G."/>
            <person name="Piumi F."/>
            <person name="Punt P.J."/>
            <person name="Ram A.F."/>
            <person name="Ramon A."/>
            <person name="Rauscher S."/>
            <person name="Record E."/>
            <person name="Riano-Pachon D.M."/>
            <person name="Robert V."/>
            <person name="Roehrig J."/>
            <person name="Ruller R."/>
            <person name="Salamov A."/>
            <person name="Salih N.S."/>
            <person name="Samson R.A."/>
            <person name="Sandor E."/>
            <person name="Sanguinetti M."/>
            <person name="Schuetze T."/>
            <person name="Sepcic K."/>
            <person name="Shelest E."/>
            <person name="Sherlock G."/>
            <person name="Sophianopoulou V."/>
            <person name="Squina F.M."/>
            <person name="Sun H."/>
            <person name="Susca A."/>
            <person name="Todd R.B."/>
            <person name="Tsang A."/>
            <person name="Unkles S.E."/>
            <person name="van de Wiele N."/>
            <person name="van Rossen-Uffink D."/>
            <person name="Oliveira J.V."/>
            <person name="Vesth T.C."/>
            <person name="Visser J."/>
            <person name="Yu J.-H."/>
            <person name="Zhou M."/>
            <person name="Andersen M.R."/>
            <person name="Archer D.B."/>
            <person name="Baker S.E."/>
            <person name="Benoit I."/>
            <person name="Brakhage A.A."/>
            <person name="Braus G.H."/>
            <person name="Fischer R."/>
            <person name="Frisvad J.C."/>
            <person name="Goldman G.H."/>
            <person name="Houbraken J."/>
            <person name="Oakley B."/>
            <person name="Pocsi I."/>
            <person name="Scazzocchio C."/>
            <person name="Seiboth B."/>
            <person name="vanKuyk P.A."/>
            <person name="Wortman J."/>
            <person name="Dyer P.S."/>
            <person name="Grigoriev I.V."/>
        </authorList>
    </citation>
    <scope>NUCLEOTIDE SEQUENCE [LARGE SCALE GENOMIC DNA]</scope>
    <source>
        <strain evidence="8">CBS 593.65</strain>
    </source>
</reference>
<dbReference type="PANTHER" id="PTHR42877:SF6">
    <property type="entry name" value="MONOOXYGENASE, PUTATIVE (AFU_ORTHOLOGUE AFUA_3G15050)-RELATED"/>
    <property type="match status" value="1"/>
</dbReference>
<evidence type="ECO:0000256" key="6">
    <source>
        <dbReference type="SAM" id="MobiDB-lite"/>
    </source>
</evidence>
<comment type="similarity">
    <text evidence="2">Belongs to the FAD-binding monooxygenase family.</text>
</comment>
<accession>A0A1L9TQ48</accession>
<dbReference type="RefSeq" id="XP_040705363.1">
    <property type="nucleotide sequence ID" value="XM_040840277.1"/>
</dbReference>
<feature type="region of interest" description="Disordered" evidence="6">
    <location>
        <begin position="24"/>
        <end position="45"/>
    </location>
</feature>
<evidence type="ECO:0000256" key="2">
    <source>
        <dbReference type="ARBA" id="ARBA00010139"/>
    </source>
</evidence>
<evidence type="ECO:0000256" key="3">
    <source>
        <dbReference type="ARBA" id="ARBA00022630"/>
    </source>
</evidence>
<keyword evidence="3" id="KW-0285">Flavoprotein</keyword>
<evidence type="ECO:0000313" key="8">
    <source>
        <dbReference type="Proteomes" id="UP000184356"/>
    </source>
</evidence>
<keyword evidence="8" id="KW-1185">Reference proteome</keyword>
<dbReference type="VEuPathDB" id="FungiDB:ASPSYDRAFT_1173345"/>
<name>A0A1L9TQ48_9EURO</name>
<dbReference type="OrthoDB" id="74360at2759"/>
<dbReference type="GeneID" id="63756350"/>
<dbReference type="GO" id="GO:0004499">
    <property type="term" value="F:N,N-dimethylaniline monooxygenase activity"/>
    <property type="evidence" value="ECO:0007669"/>
    <property type="project" value="InterPro"/>
</dbReference>
<keyword evidence="5" id="KW-0560">Oxidoreductase</keyword>
<comment type="cofactor">
    <cofactor evidence="1">
        <name>FAD</name>
        <dbReference type="ChEBI" id="CHEBI:57692"/>
    </cofactor>
</comment>
<dbReference type="STRING" id="1036612.A0A1L9TQ48"/>
<dbReference type="Pfam" id="PF00743">
    <property type="entry name" value="FMO-like"/>
    <property type="match status" value="1"/>
</dbReference>
<protein>
    <recommendedName>
        <fullName evidence="9">FAD/NAD(P)-binding domain-containing protein</fullName>
    </recommendedName>
</protein>
<dbReference type="Gene3D" id="3.50.50.60">
    <property type="entry name" value="FAD/NAD(P)-binding domain"/>
    <property type="match status" value="2"/>
</dbReference>
<evidence type="ECO:0000313" key="7">
    <source>
        <dbReference type="EMBL" id="OJJ61557.1"/>
    </source>
</evidence>
<organism evidence="7 8">
    <name type="scientific">Aspergillus sydowii CBS 593.65</name>
    <dbReference type="NCBI Taxonomy" id="1036612"/>
    <lineage>
        <taxon>Eukaryota</taxon>
        <taxon>Fungi</taxon>
        <taxon>Dikarya</taxon>
        <taxon>Ascomycota</taxon>
        <taxon>Pezizomycotina</taxon>
        <taxon>Eurotiomycetes</taxon>
        <taxon>Eurotiomycetidae</taxon>
        <taxon>Eurotiales</taxon>
        <taxon>Aspergillaceae</taxon>
        <taxon>Aspergillus</taxon>
        <taxon>Aspergillus subgen. Nidulantes</taxon>
    </lineage>
</organism>
<dbReference type="EMBL" id="KV878584">
    <property type="protein sequence ID" value="OJJ61557.1"/>
    <property type="molecule type" value="Genomic_DNA"/>
</dbReference>
<dbReference type="InterPro" id="IPR020946">
    <property type="entry name" value="Flavin_mOase-like"/>
</dbReference>
<dbReference type="GO" id="GO:0050661">
    <property type="term" value="F:NADP binding"/>
    <property type="evidence" value="ECO:0007669"/>
    <property type="project" value="InterPro"/>
</dbReference>
<keyword evidence="4" id="KW-0274">FAD</keyword>
<dbReference type="PANTHER" id="PTHR42877">
    <property type="entry name" value="L-ORNITHINE N(5)-MONOOXYGENASE-RELATED"/>
    <property type="match status" value="1"/>
</dbReference>
<dbReference type="Proteomes" id="UP000184356">
    <property type="component" value="Unassembled WGS sequence"/>
</dbReference>
<dbReference type="GO" id="GO:0050660">
    <property type="term" value="F:flavin adenine dinucleotide binding"/>
    <property type="evidence" value="ECO:0007669"/>
    <property type="project" value="InterPro"/>
</dbReference>